<evidence type="ECO:0000313" key="2">
    <source>
        <dbReference type="Proteomes" id="UP001320544"/>
    </source>
</evidence>
<keyword evidence="2" id="KW-1185">Reference proteome</keyword>
<gene>
    <name evidence="1" type="ORF">CE91St30_31920</name>
</gene>
<reference evidence="1 2" key="1">
    <citation type="submission" date="2022-01" db="EMBL/GenBank/DDBJ databases">
        <title>Novel bile acid biosynthetic pathways are enriched in the microbiome of centenarians.</title>
        <authorList>
            <person name="Sato Y."/>
            <person name="Atarashi K."/>
            <person name="Plichta R.D."/>
            <person name="Arai Y."/>
            <person name="Sasajima S."/>
            <person name="Kearney M.S."/>
            <person name="Suda W."/>
            <person name="Takeshita K."/>
            <person name="Sasaki T."/>
            <person name="Okamoto S."/>
            <person name="Skelly N.A."/>
            <person name="Okamura Y."/>
            <person name="Vlamakis H."/>
            <person name="Li Y."/>
            <person name="Tanoue T."/>
            <person name="Takei H."/>
            <person name="Nittono H."/>
            <person name="Narushima S."/>
            <person name="Irie J."/>
            <person name="Itoh H."/>
            <person name="Moriya K."/>
            <person name="Sugiura Y."/>
            <person name="Suematsu M."/>
            <person name="Moritoki N."/>
            <person name="Shibata S."/>
            <person name="Littman R.D."/>
            <person name="Fischbach A.M."/>
            <person name="Uwamino Y."/>
            <person name="Inoue T."/>
            <person name="Honda A."/>
            <person name="Hattori M."/>
            <person name="Murai T."/>
            <person name="Xavier J.R."/>
            <person name="Hirose N."/>
            <person name="Honda K."/>
        </authorList>
    </citation>
    <scope>NUCLEOTIDE SEQUENCE [LARGE SCALE GENOMIC DNA]</scope>
    <source>
        <strain evidence="1 2">CE91-St30</strain>
    </source>
</reference>
<protein>
    <submittedName>
        <fullName evidence="1">Uncharacterized protein</fullName>
    </submittedName>
</protein>
<proteinExistence type="predicted"/>
<dbReference type="EMBL" id="AP025564">
    <property type="protein sequence ID" value="BDE97859.1"/>
    <property type="molecule type" value="Genomic_DNA"/>
</dbReference>
<sequence>MRLICERGTPVSPPCAVDGRADPGAHRILGLWQKNDDIRCSGLFRVARRTATARDLRITPDQKDGWETDTEGRIRRRRIRPLSCHEFALLPLGLTLGKAEDTMSTKIK</sequence>
<evidence type="ECO:0000313" key="1">
    <source>
        <dbReference type="EMBL" id="BDE97859.1"/>
    </source>
</evidence>
<name>A0ABN6MKS4_9ACTN</name>
<organism evidence="1 2">
    <name type="scientific">Raoultibacter timonensis</name>
    <dbReference type="NCBI Taxonomy" id="1907662"/>
    <lineage>
        <taxon>Bacteria</taxon>
        <taxon>Bacillati</taxon>
        <taxon>Actinomycetota</taxon>
        <taxon>Coriobacteriia</taxon>
        <taxon>Eggerthellales</taxon>
        <taxon>Eggerthellaceae</taxon>
        <taxon>Raoultibacter</taxon>
    </lineage>
</organism>
<dbReference type="Proteomes" id="UP001320544">
    <property type="component" value="Chromosome"/>
</dbReference>
<accession>A0ABN6MKS4</accession>